<dbReference type="Proteomes" id="UP001589865">
    <property type="component" value="Unassembled WGS sequence"/>
</dbReference>
<dbReference type="InterPro" id="IPR013096">
    <property type="entry name" value="Cupin_2"/>
</dbReference>
<evidence type="ECO:0000313" key="3">
    <source>
        <dbReference type="Proteomes" id="UP001589865"/>
    </source>
</evidence>
<evidence type="ECO:0000313" key="2">
    <source>
        <dbReference type="EMBL" id="MFC0407462.1"/>
    </source>
</evidence>
<dbReference type="GO" id="GO:0071522">
    <property type="term" value="F:ureidoglycine aminohydrolase activity"/>
    <property type="evidence" value="ECO:0007669"/>
    <property type="project" value="UniProtKB-EC"/>
</dbReference>
<reference evidence="2 3" key="1">
    <citation type="submission" date="2024-09" db="EMBL/GenBank/DDBJ databases">
        <authorList>
            <person name="Sun Q."/>
            <person name="Mori K."/>
        </authorList>
    </citation>
    <scope>NUCLEOTIDE SEQUENCE [LARGE SCALE GENOMIC DNA]</scope>
    <source>
        <strain evidence="2 3">TBRC 5777</strain>
    </source>
</reference>
<dbReference type="InterPro" id="IPR044697">
    <property type="entry name" value="UGlyAH_cupin_C"/>
</dbReference>
<dbReference type="Gene3D" id="2.60.120.10">
    <property type="entry name" value="Jelly Rolls"/>
    <property type="match status" value="2"/>
</dbReference>
<name>A0ABV6JQ70_9PROT</name>
<dbReference type="RefSeq" id="WP_377043161.1">
    <property type="nucleotide sequence ID" value="NZ_JBHLUN010000002.1"/>
</dbReference>
<proteinExistence type="predicted"/>
<comment type="caution">
    <text evidence="2">The sequence shown here is derived from an EMBL/GenBank/DDBJ whole genome shotgun (WGS) entry which is preliminary data.</text>
</comment>
<sequence>MMRTPTPNPPPGIIGHNRTMLTANYCAFPPEGIMDSLLPNWPGCIIRFQTSPRMGARFTQALMILPPGTGSAGAVDDGVQAFLYVRAGVLEVSVEGATHTLVPGGYLYVPQGVPYAARNAGAEEARAIWVRKPYQPAAGIGAPEVMVGHRDTALREDSGPRWRHCLLGLREMRMDFEMNIMCYAPGAHFWCIETHVMEHGMVMLQGQALQLLGRDWHELWTDDFVWMGPYVPQQIYATGTETCEYLLYKDVNRDVL</sequence>
<dbReference type="PANTHER" id="PTHR34571">
    <property type="entry name" value="(S)-UREIDOGLYCINE AMINOHYDROLASE"/>
    <property type="match status" value="1"/>
</dbReference>
<dbReference type="InterPro" id="IPR017627">
    <property type="entry name" value="UGHY"/>
</dbReference>
<organism evidence="2 3">
    <name type="scientific">Roseomonas elaeocarpi</name>
    <dbReference type="NCBI Taxonomy" id="907779"/>
    <lineage>
        <taxon>Bacteria</taxon>
        <taxon>Pseudomonadati</taxon>
        <taxon>Pseudomonadota</taxon>
        <taxon>Alphaproteobacteria</taxon>
        <taxon>Acetobacterales</taxon>
        <taxon>Roseomonadaceae</taxon>
        <taxon>Roseomonas</taxon>
    </lineage>
</organism>
<keyword evidence="3" id="KW-1185">Reference proteome</keyword>
<dbReference type="EMBL" id="JBHLUN010000002">
    <property type="protein sequence ID" value="MFC0407462.1"/>
    <property type="molecule type" value="Genomic_DNA"/>
</dbReference>
<dbReference type="EC" id="3.5.3.26" evidence="2"/>
<dbReference type="CDD" id="cd02211">
    <property type="entry name" value="cupin_UGlyAH_N"/>
    <property type="match status" value="1"/>
</dbReference>
<protein>
    <submittedName>
        <fullName evidence="2">(S)-ureidoglycine aminohydrolase</fullName>
        <ecNumber evidence="2">3.5.3.26</ecNumber>
    </submittedName>
</protein>
<accession>A0ABV6JQ70</accession>
<dbReference type="Pfam" id="PF07883">
    <property type="entry name" value="Cupin_2"/>
    <property type="match status" value="1"/>
</dbReference>
<dbReference type="NCBIfam" id="TIGR03214">
    <property type="entry name" value="ura-cupin"/>
    <property type="match status" value="1"/>
</dbReference>
<dbReference type="InterPro" id="IPR014710">
    <property type="entry name" value="RmlC-like_jellyroll"/>
</dbReference>
<dbReference type="SUPFAM" id="SSF51182">
    <property type="entry name" value="RmlC-like cupins"/>
    <property type="match status" value="1"/>
</dbReference>
<dbReference type="InterPro" id="IPR011051">
    <property type="entry name" value="RmlC_Cupin_sf"/>
</dbReference>
<feature type="domain" description="Cupin type-2" evidence="1">
    <location>
        <begin position="62"/>
        <end position="130"/>
    </location>
</feature>
<dbReference type="InterPro" id="IPR044704">
    <property type="entry name" value="UGlyAH_cupin_N"/>
</dbReference>
<dbReference type="PANTHER" id="PTHR34571:SF1">
    <property type="entry name" value="(S)-UREIDOGLYCINE AMINOHYDROLASE"/>
    <property type="match status" value="1"/>
</dbReference>
<keyword evidence="2" id="KW-0378">Hydrolase</keyword>
<dbReference type="CDD" id="cd02212">
    <property type="entry name" value="cupin_UGlyAH_C"/>
    <property type="match status" value="1"/>
</dbReference>
<evidence type="ECO:0000259" key="1">
    <source>
        <dbReference type="Pfam" id="PF07883"/>
    </source>
</evidence>
<gene>
    <name evidence="2" type="primary">allE</name>
    <name evidence="2" type="ORF">ACFFGY_04330</name>
</gene>